<feature type="region of interest" description="Disordered" evidence="1">
    <location>
        <begin position="1"/>
        <end position="118"/>
    </location>
</feature>
<feature type="region of interest" description="Disordered" evidence="1">
    <location>
        <begin position="375"/>
        <end position="412"/>
    </location>
</feature>
<proteinExistence type="predicted"/>
<evidence type="ECO:0000256" key="1">
    <source>
        <dbReference type="SAM" id="MobiDB-lite"/>
    </source>
</evidence>
<feature type="compositionally biased region" description="Acidic residues" evidence="1">
    <location>
        <begin position="96"/>
        <end position="118"/>
    </location>
</feature>
<feature type="compositionally biased region" description="Polar residues" evidence="1">
    <location>
        <begin position="19"/>
        <end position="45"/>
    </location>
</feature>
<feature type="compositionally biased region" description="Polar residues" evidence="1">
    <location>
        <begin position="53"/>
        <end position="71"/>
    </location>
</feature>
<name>A0A0C3DW59_OIDMZ</name>
<reference evidence="2 3" key="1">
    <citation type="submission" date="2014-04" db="EMBL/GenBank/DDBJ databases">
        <authorList>
            <consortium name="DOE Joint Genome Institute"/>
            <person name="Kuo A."/>
            <person name="Martino E."/>
            <person name="Perotto S."/>
            <person name="Kohler A."/>
            <person name="Nagy L.G."/>
            <person name="Floudas D."/>
            <person name="Copeland A."/>
            <person name="Barry K.W."/>
            <person name="Cichocki N."/>
            <person name="Veneault-Fourrey C."/>
            <person name="LaButti K."/>
            <person name="Lindquist E.A."/>
            <person name="Lipzen A."/>
            <person name="Lundell T."/>
            <person name="Morin E."/>
            <person name="Murat C."/>
            <person name="Sun H."/>
            <person name="Tunlid A."/>
            <person name="Henrissat B."/>
            <person name="Grigoriev I.V."/>
            <person name="Hibbett D.S."/>
            <person name="Martin F."/>
            <person name="Nordberg H.P."/>
            <person name="Cantor M.N."/>
            <person name="Hua S.X."/>
        </authorList>
    </citation>
    <scope>NUCLEOTIDE SEQUENCE [LARGE SCALE GENOMIC DNA]</scope>
    <source>
        <strain evidence="2 3">Zn</strain>
    </source>
</reference>
<evidence type="ECO:0000313" key="2">
    <source>
        <dbReference type="EMBL" id="KIN06328.1"/>
    </source>
</evidence>
<keyword evidence="3" id="KW-1185">Reference proteome</keyword>
<protein>
    <submittedName>
        <fullName evidence="2">Uncharacterized protein</fullName>
    </submittedName>
</protein>
<gene>
    <name evidence="2" type="ORF">OIDMADRAFT_141924</name>
</gene>
<dbReference type="AlphaFoldDB" id="A0A0C3DW59"/>
<dbReference type="EMBL" id="KN832871">
    <property type="protein sequence ID" value="KIN06328.1"/>
    <property type="molecule type" value="Genomic_DNA"/>
</dbReference>
<dbReference type="Proteomes" id="UP000054321">
    <property type="component" value="Unassembled WGS sequence"/>
</dbReference>
<organism evidence="2 3">
    <name type="scientific">Oidiodendron maius (strain Zn)</name>
    <dbReference type="NCBI Taxonomy" id="913774"/>
    <lineage>
        <taxon>Eukaryota</taxon>
        <taxon>Fungi</taxon>
        <taxon>Dikarya</taxon>
        <taxon>Ascomycota</taxon>
        <taxon>Pezizomycotina</taxon>
        <taxon>Leotiomycetes</taxon>
        <taxon>Leotiomycetes incertae sedis</taxon>
        <taxon>Myxotrichaceae</taxon>
        <taxon>Oidiodendron</taxon>
    </lineage>
</organism>
<sequence length="595" mass="66355">MAFRHPSLHTPQRPYTAPDETQAQGQPQSQRGLQPHSQQAQSVGDSQEWVLFSPTSTTASGRTYAISTGHTRTAGRSRMSDFGSLHTAARSQGYDEGSENTDEALEEEEEEEDAELDSLDSHLHEFRTEPSVYREELSSSVLPTHDGLGSFRIDGMMTDEVVQDHLYAFERFNPRRVKRRRQSNAGIEDTESEHAAGLERTRRIEAWRLEQSRLLVDEIRKETRRRKLSMSSERQNIAEVKEQEDVATLSNVEASVVDGAPSEENEGFWSRITNRVIRELLGVDDDLLSIIFGESLPGDDDLSSTPRAQASIHAAHSHLVKNQQYGESSWEYRLLDRIARELGILVNQLSDHPGAFSTYLQTHTQPLPYAGLPVIPETARDQPTDSDSQEQTRKTPITTEFQPTLQNTSQPIPIPLTYTSLSEPLLSPGDATPRATQPLTREEWEADLDIKLVFRYLRNRFVSKFGSPSPLSPSLQTRGTSHLATSHTAEAAARAARVRQYHPLVHPSHNHAREKERNRAKTWRATVPGSGSTVVREAVHIRRRSSSCASEGKLSGLRMGARRSGSSRHYWDFGHSSVGSGGITSTGVMGSWGGV</sequence>
<dbReference type="OrthoDB" id="5402147at2759"/>
<dbReference type="InParanoid" id="A0A0C3DW59"/>
<feature type="region of interest" description="Disordered" evidence="1">
    <location>
        <begin position="509"/>
        <end position="529"/>
    </location>
</feature>
<dbReference type="HOGENOM" id="CLU_017407_0_0_1"/>
<accession>A0A0C3DW59</accession>
<evidence type="ECO:0000313" key="3">
    <source>
        <dbReference type="Proteomes" id="UP000054321"/>
    </source>
</evidence>
<feature type="compositionally biased region" description="Polar residues" evidence="1">
    <location>
        <begin position="394"/>
        <end position="412"/>
    </location>
</feature>
<reference evidence="3" key="2">
    <citation type="submission" date="2015-01" db="EMBL/GenBank/DDBJ databases">
        <title>Evolutionary Origins and Diversification of the Mycorrhizal Mutualists.</title>
        <authorList>
            <consortium name="DOE Joint Genome Institute"/>
            <consortium name="Mycorrhizal Genomics Consortium"/>
            <person name="Kohler A."/>
            <person name="Kuo A."/>
            <person name="Nagy L.G."/>
            <person name="Floudas D."/>
            <person name="Copeland A."/>
            <person name="Barry K.W."/>
            <person name="Cichocki N."/>
            <person name="Veneault-Fourrey C."/>
            <person name="LaButti K."/>
            <person name="Lindquist E.A."/>
            <person name="Lipzen A."/>
            <person name="Lundell T."/>
            <person name="Morin E."/>
            <person name="Murat C."/>
            <person name="Riley R."/>
            <person name="Ohm R."/>
            <person name="Sun H."/>
            <person name="Tunlid A."/>
            <person name="Henrissat B."/>
            <person name="Grigoriev I.V."/>
            <person name="Hibbett D.S."/>
            <person name="Martin F."/>
        </authorList>
    </citation>
    <scope>NUCLEOTIDE SEQUENCE [LARGE SCALE GENOMIC DNA]</scope>
    <source>
        <strain evidence="3">Zn</strain>
    </source>
</reference>